<dbReference type="PROSITE" id="PS51257">
    <property type="entry name" value="PROKAR_LIPOPROTEIN"/>
    <property type="match status" value="1"/>
</dbReference>
<proteinExistence type="predicted"/>
<evidence type="ECO:0000313" key="3">
    <source>
        <dbReference type="EMBL" id="MBN9644617.1"/>
    </source>
</evidence>
<keyword evidence="4" id="KW-1185">Reference proteome</keyword>
<dbReference type="RefSeq" id="WP_207279101.1">
    <property type="nucleotide sequence ID" value="NZ_JAFLEQ010000015.1"/>
</dbReference>
<evidence type="ECO:0000256" key="1">
    <source>
        <dbReference type="SAM" id="MobiDB-lite"/>
    </source>
</evidence>
<evidence type="ECO:0000313" key="4">
    <source>
        <dbReference type="Proteomes" id="UP000664332"/>
    </source>
</evidence>
<feature type="region of interest" description="Disordered" evidence="1">
    <location>
        <begin position="44"/>
        <end position="71"/>
    </location>
</feature>
<dbReference type="EMBL" id="JAFLEQ010000015">
    <property type="protein sequence ID" value="MBN9644617.1"/>
    <property type="molecule type" value="Genomic_DNA"/>
</dbReference>
<sequence>MSHRFSSVMVPTAVLLTAATAPVTLTGCSPANDAPAETETVYVTASSAASPDDSPAVSGEPEKPTASPSVVTVTETAAETSTMVITTEEQLTPPTPAANGDPDAIPPYPGAGGPAPDHARQPNNFNGTIDDPSVKYAAVRNNSGSVYCGMLPDEAYEKLNCMLPGLQASGKYGHITEPYEENLHQVTFQPDGTAELWPTSGGPLSTANITAQDAEPLDDGDAVVFGGTVCTGHDGGLTCWVIGSGHGVDLADNYVRMF</sequence>
<gene>
    <name evidence="3" type="ORF">JZY06_08350</name>
</gene>
<reference evidence="3" key="1">
    <citation type="submission" date="2021-03" db="EMBL/GenBank/DDBJ databases">
        <authorList>
            <person name="Sun Q."/>
        </authorList>
    </citation>
    <scope>NUCLEOTIDE SEQUENCE</scope>
    <source>
        <strain evidence="3">CCM 8862</strain>
    </source>
</reference>
<dbReference type="Proteomes" id="UP000664332">
    <property type="component" value="Unassembled WGS sequence"/>
</dbReference>
<evidence type="ECO:0000256" key="2">
    <source>
        <dbReference type="SAM" id="SignalP"/>
    </source>
</evidence>
<comment type="caution">
    <text evidence="3">The sequence shown here is derived from an EMBL/GenBank/DDBJ whole genome shotgun (WGS) entry which is preliminary data.</text>
</comment>
<feature type="compositionally biased region" description="Low complexity" evidence="1">
    <location>
        <begin position="45"/>
        <end position="56"/>
    </location>
</feature>
<name>A0A939IYF4_9CORY</name>
<organism evidence="3 4">
    <name type="scientific">Corynebacterium mendelii</name>
    <dbReference type="NCBI Taxonomy" id="2765362"/>
    <lineage>
        <taxon>Bacteria</taxon>
        <taxon>Bacillati</taxon>
        <taxon>Actinomycetota</taxon>
        <taxon>Actinomycetes</taxon>
        <taxon>Mycobacteriales</taxon>
        <taxon>Corynebacteriaceae</taxon>
        <taxon>Corynebacterium</taxon>
    </lineage>
</organism>
<feature type="signal peptide" evidence="2">
    <location>
        <begin position="1"/>
        <end position="21"/>
    </location>
</feature>
<accession>A0A939IYF4</accession>
<protein>
    <recommendedName>
        <fullName evidence="5">DUF3558 domain-containing protein</fullName>
    </recommendedName>
</protein>
<evidence type="ECO:0008006" key="5">
    <source>
        <dbReference type="Google" id="ProtNLM"/>
    </source>
</evidence>
<dbReference type="AlphaFoldDB" id="A0A939IYF4"/>
<feature type="region of interest" description="Disordered" evidence="1">
    <location>
        <begin position="84"/>
        <end position="128"/>
    </location>
</feature>
<keyword evidence="2" id="KW-0732">Signal</keyword>
<feature type="chain" id="PRO_5039284824" description="DUF3558 domain-containing protein" evidence="2">
    <location>
        <begin position="22"/>
        <end position="258"/>
    </location>
</feature>